<keyword evidence="3" id="KW-0063">Aspartyl esterase</keyword>
<evidence type="ECO:0000256" key="4">
    <source>
        <dbReference type="SAM" id="SignalP"/>
    </source>
</evidence>
<dbReference type="PANTHER" id="PTHR31321">
    <property type="entry name" value="ACYL-COA THIOESTER HYDROLASE YBHC-RELATED"/>
    <property type="match status" value="1"/>
</dbReference>
<sequence>MKLRKSLSFIVVCSMMMSVFGSVVSAKTSDIKKIVVSKDGGGDYTTVQEAINAVPDNNTSWYIINIRNGVYKEVIRVPENKKFISLIGENAEKTVLTYDNCNSVSGTTEDCASTVLEGDDFFAKNITFENSFDYNNSQLKNKQAVACEPMGDRQVFVNCRFTGYQDTLYVRKGRQYFQDCYITGHTDFIFGASTAVFKNCEINSKYKEGASVTAPSTLTESKIGLVFLDCKLTSDPNQPANSVYLGRPWHPSYVKDPVCSSATFIRCDLGEHINVNGWTKMKNVDPSTERLSEYKNFGRGAVINSFRPQLTKLEAKQYKIKNILKENDSWNPEKVILSAEK</sequence>
<evidence type="ECO:0000256" key="3">
    <source>
        <dbReference type="ARBA" id="ARBA00023085"/>
    </source>
</evidence>
<dbReference type="Pfam" id="PF01095">
    <property type="entry name" value="Pectinesterase"/>
    <property type="match status" value="1"/>
</dbReference>
<accession>A0ABR8PUK3</accession>
<reference evidence="6 7" key="1">
    <citation type="submission" date="2020-08" db="EMBL/GenBank/DDBJ databases">
        <title>A Genomic Blueprint of the Chicken Gut Microbiome.</title>
        <authorList>
            <person name="Gilroy R."/>
            <person name="Ravi A."/>
            <person name="Getino M."/>
            <person name="Pursley I."/>
            <person name="Horton D.L."/>
            <person name="Alikhan N.-F."/>
            <person name="Baker D."/>
            <person name="Gharbi K."/>
            <person name="Hall N."/>
            <person name="Watson M."/>
            <person name="Adriaenssens E.M."/>
            <person name="Foster-Nyarko E."/>
            <person name="Jarju S."/>
            <person name="Secka A."/>
            <person name="Antonio M."/>
            <person name="Oren A."/>
            <person name="Chaudhuri R."/>
            <person name="La Ragione R.M."/>
            <person name="Hildebrand F."/>
            <person name="Pallen M.J."/>
        </authorList>
    </citation>
    <scope>NUCLEOTIDE SEQUENCE [LARGE SCALE GENOMIC DNA]</scope>
    <source>
        <strain evidence="6 7">Sa3CVN1</strain>
    </source>
</reference>
<evidence type="ECO:0000256" key="1">
    <source>
        <dbReference type="ARBA" id="ARBA00008891"/>
    </source>
</evidence>
<dbReference type="SUPFAM" id="SSF51126">
    <property type="entry name" value="Pectin lyase-like"/>
    <property type="match status" value="1"/>
</dbReference>
<keyword evidence="2" id="KW-0378">Hydrolase</keyword>
<name>A0ABR8PUK3_9CLOT</name>
<dbReference type="Proteomes" id="UP000627781">
    <property type="component" value="Unassembled WGS sequence"/>
</dbReference>
<gene>
    <name evidence="6" type="ORF">H9661_10880</name>
</gene>
<organism evidence="6 7">
    <name type="scientific">Clostridium cibarium</name>
    <dbReference type="NCBI Taxonomy" id="2762247"/>
    <lineage>
        <taxon>Bacteria</taxon>
        <taxon>Bacillati</taxon>
        <taxon>Bacillota</taxon>
        <taxon>Clostridia</taxon>
        <taxon>Eubacteriales</taxon>
        <taxon>Clostridiaceae</taxon>
        <taxon>Clostridium</taxon>
    </lineage>
</organism>
<comment type="caution">
    <text evidence="6">The sequence shown here is derived from an EMBL/GenBank/DDBJ whole genome shotgun (WGS) entry which is preliminary data.</text>
</comment>
<dbReference type="InterPro" id="IPR011050">
    <property type="entry name" value="Pectin_lyase_fold/virulence"/>
</dbReference>
<dbReference type="InterPro" id="IPR000070">
    <property type="entry name" value="Pectinesterase_cat"/>
</dbReference>
<dbReference type="InterPro" id="IPR012334">
    <property type="entry name" value="Pectin_lyas_fold"/>
</dbReference>
<keyword evidence="4" id="KW-0732">Signal</keyword>
<protein>
    <recommendedName>
        <fullName evidence="5">Pectinesterase catalytic domain-containing protein</fullName>
    </recommendedName>
</protein>
<dbReference type="EMBL" id="JACSRA010000016">
    <property type="protein sequence ID" value="MBD7911863.1"/>
    <property type="molecule type" value="Genomic_DNA"/>
</dbReference>
<comment type="similarity">
    <text evidence="1">Belongs to the pectinesterase family.</text>
</comment>
<proteinExistence type="inferred from homology"/>
<dbReference type="Gene3D" id="2.160.20.10">
    <property type="entry name" value="Single-stranded right-handed beta-helix, Pectin lyase-like"/>
    <property type="match status" value="1"/>
</dbReference>
<evidence type="ECO:0000313" key="7">
    <source>
        <dbReference type="Proteomes" id="UP000627781"/>
    </source>
</evidence>
<evidence type="ECO:0000256" key="2">
    <source>
        <dbReference type="ARBA" id="ARBA00022801"/>
    </source>
</evidence>
<evidence type="ECO:0000313" key="6">
    <source>
        <dbReference type="EMBL" id="MBD7911863.1"/>
    </source>
</evidence>
<keyword evidence="7" id="KW-1185">Reference proteome</keyword>
<feature type="signal peptide" evidence="4">
    <location>
        <begin position="1"/>
        <end position="21"/>
    </location>
</feature>
<dbReference type="RefSeq" id="WP_191768763.1">
    <property type="nucleotide sequence ID" value="NZ_JACSRA010000016.1"/>
</dbReference>
<dbReference type="PANTHER" id="PTHR31321:SF57">
    <property type="entry name" value="PECTINESTERASE 53-RELATED"/>
    <property type="match status" value="1"/>
</dbReference>
<feature type="domain" description="Pectinesterase catalytic" evidence="5">
    <location>
        <begin position="34"/>
        <end position="323"/>
    </location>
</feature>
<feature type="chain" id="PRO_5045325918" description="Pectinesterase catalytic domain-containing protein" evidence="4">
    <location>
        <begin position="22"/>
        <end position="341"/>
    </location>
</feature>
<evidence type="ECO:0000259" key="5">
    <source>
        <dbReference type="Pfam" id="PF01095"/>
    </source>
</evidence>